<sequence>MERGLLWLPLLAVFIGLAWSGWNEYQKLEAYKLWAEKFDQAKYDIYAVLGHSGDQLTWGKPTRQGPVNLQTFSLRDVQSIWLLVDNKSVSLDQLPQKGKSVELEFILQDEPDPIRVPFTQLSLAAKWCQYLQEIWQKINA</sequence>
<name>A0A5M3T5H8_LIMPL</name>
<keyword evidence="2" id="KW-1185">Reference proteome</keyword>
<evidence type="ECO:0000313" key="1">
    <source>
        <dbReference type="EMBL" id="GCE93258.1"/>
    </source>
</evidence>
<evidence type="ECO:0000313" key="2">
    <source>
        <dbReference type="Proteomes" id="UP000326169"/>
    </source>
</evidence>
<reference evidence="1 2" key="1">
    <citation type="journal article" date="2019" name="J Genomics">
        <title>The Draft Genome of a Hydrogen-producing Cyanobacterium, Arthrospira platensis NIES-46.</title>
        <authorList>
            <person name="Suzuki S."/>
            <person name="Yamaguchi H."/>
            <person name="Kawachi M."/>
        </authorList>
    </citation>
    <scope>NUCLEOTIDE SEQUENCE [LARGE SCALE GENOMIC DNA]</scope>
    <source>
        <strain evidence="1 2">NIES-46</strain>
    </source>
</reference>
<accession>A0A5M3T5H8</accession>
<protein>
    <submittedName>
        <fullName evidence="1">Uncharacterized protein</fullName>
    </submittedName>
</protein>
<gene>
    <name evidence="1" type="ORF">NIES46_13070</name>
</gene>
<dbReference type="EMBL" id="BIMW01000068">
    <property type="protein sequence ID" value="GCE93258.1"/>
    <property type="molecule type" value="Genomic_DNA"/>
</dbReference>
<dbReference type="GeneID" id="301682198"/>
<organism evidence="1 2">
    <name type="scientific">Limnospira platensis NIES-46</name>
    <dbReference type="NCBI Taxonomy" id="1236695"/>
    <lineage>
        <taxon>Bacteria</taxon>
        <taxon>Bacillati</taxon>
        <taxon>Cyanobacteriota</taxon>
        <taxon>Cyanophyceae</taxon>
        <taxon>Oscillatoriophycideae</taxon>
        <taxon>Oscillatoriales</taxon>
        <taxon>Sirenicapillariaceae</taxon>
        <taxon>Limnospira</taxon>
    </lineage>
</organism>
<dbReference type="RefSeq" id="WP_006618824.1">
    <property type="nucleotide sequence ID" value="NZ_BIMW01000068.1"/>
</dbReference>
<proteinExistence type="predicted"/>
<dbReference type="Proteomes" id="UP000326169">
    <property type="component" value="Unassembled WGS sequence"/>
</dbReference>
<comment type="caution">
    <text evidence="1">The sequence shown here is derived from an EMBL/GenBank/DDBJ whole genome shotgun (WGS) entry which is preliminary data.</text>
</comment>